<dbReference type="EMBL" id="JAJNBZ010000055">
    <property type="protein sequence ID" value="MCE5173502.1"/>
    <property type="molecule type" value="Genomic_DNA"/>
</dbReference>
<keyword evidence="4" id="KW-1185">Reference proteome</keyword>
<evidence type="ECO:0000259" key="2">
    <source>
        <dbReference type="Pfam" id="PF03816"/>
    </source>
</evidence>
<dbReference type="Pfam" id="PF03816">
    <property type="entry name" value="LytR_cpsA_psr"/>
    <property type="match status" value="1"/>
</dbReference>
<proteinExistence type="inferred from homology"/>
<evidence type="ECO:0000313" key="3">
    <source>
        <dbReference type="EMBL" id="MCE5173502.1"/>
    </source>
</evidence>
<dbReference type="Gene3D" id="3.40.630.190">
    <property type="entry name" value="LCP protein"/>
    <property type="match status" value="1"/>
</dbReference>
<dbReference type="RefSeq" id="WP_233699434.1">
    <property type="nucleotide sequence ID" value="NZ_JAJNBZ010000055.1"/>
</dbReference>
<dbReference type="PANTHER" id="PTHR33392:SF10">
    <property type="entry name" value="POLYISOPRENYL-TEICHOIC ACID--PEPTIDOGLYCAN TEICHOIC ACID TRANSFERASE TAGV"/>
    <property type="match status" value="1"/>
</dbReference>
<name>A0ABS8YQC2_9BACL</name>
<dbReference type="Proteomes" id="UP001199916">
    <property type="component" value="Unassembled WGS sequence"/>
</dbReference>
<accession>A0ABS8YQC2</accession>
<dbReference type="InterPro" id="IPR050922">
    <property type="entry name" value="LytR/CpsA/Psr_CW_biosynth"/>
</dbReference>
<feature type="domain" description="Cell envelope-related transcriptional attenuator" evidence="2">
    <location>
        <begin position="3"/>
        <end position="59"/>
    </location>
</feature>
<evidence type="ECO:0000256" key="1">
    <source>
        <dbReference type="ARBA" id="ARBA00006068"/>
    </source>
</evidence>
<protein>
    <submittedName>
        <fullName evidence="3">LCP family protein</fullName>
    </submittedName>
</protein>
<dbReference type="InterPro" id="IPR004474">
    <property type="entry name" value="LytR_CpsA_psr"/>
</dbReference>
<comment type="similarity">
    <text evidence="1">Belongs to the LytR/CpsA/Psr (LCP) family.</text>
</comment>
<evidence type="ECO:0000313" key="4">
    <source>
        <dbReference type="Proteomes" id="UP001199916"/>
    </source>
</evidence>
<comment type="caution">
    <text evidence="3">The sequence shown here is derived from an EMBL/GenBank/DDBJ whole genome shotgun (WGS) entry which is preliminary data.</text>
</comment>
<reference evidence="3 4" key="1">
    <citation type="submission" date="2021-11" db="EMBL/GenBank/DDBJ databases">
        <title>Draft genome sequence of Paenibacillus profundus YoMME, a new Gram-positive bacteria with exoelectrogenic properties.</title>
        <authorList>
            <person name="Hubenova Y."/>
            <person name="Hubenova E."/>
            <person name="Manasiev Y."/>
            <person name="Peykov S."/>
            <person name="Mitov M."/>
        </authorList>
    </citation>
    <scope>NUCLEOTIDE SEQUENCE [LARGE SCALE GENOMIC DNA]</scope>
    <source>
        <strain evidence="3 4">YoMME</strain>
    </source>
</reference>
<gene>
    <name evidence="3" type="ORF">LQV63_30155</name>
</gene>
<dbReference type="PANTHER" id="PTHR33392">
    <property type="entry name" value="POLYISOPRENYL-TEICHOIC ACID--PEPTIDOGLYCAN TEICHOIC ACID TRANSFERASE TAGU"/>
    <property type="match status" value="1"/>
</dbReference>
<sequence length="96" mass="11209">MEKNIYNNDEKIYFSPGQDQLNGEEALAFVHMRLRDVNSTYSRDERQRQLIEAVIKQLISIGTIFNVDRITNNWLSLFHAAFRIVVPPDSIKQVLD</sequence>
<organism evidence="3 4">
    <name type="scientific">Paenibacillus profundus</name>
    <dbReference type="NCBI Taxonomy" id="1173085"/>
    <lineage>
        <taxon>Bacteria</taxon>
        <taxon>Bacillati</taxon>
        <taxon>Bacillota</taxon>
        <taxon>Bacilli</taxon>
        <taxon>Bacillales</taxon>
        <taxon>Paenibacillaceae</taxon>
        <taxon>Paenibacillus</taxon>
    </lineage>
</organism>